<evidence type="ECO:0000313" key="7">
    <source>
        <dbReference type="Proteomes" id="UP000465112"/>
    </source>
</evidence>
<sequence length="176" mass="19757">MEHGGLRYQTRQHFGGSSSKSRKRLSGQCWVSKAFETHRRRISLGGGYHHVSGGSSTDVLEQLFEIRLSAVGSNKRRAEECVVAFWRDYLADVEEQEGPFGGILAFATGANDIPPLGFFPLPSVVFLHELPLRQDRHLPTTNTCINCLQLPVLNKFEDFKETMDFALKNTQGFGQE</sequence>
<dbReference type="InterPro" id="IPR000569">
    <property type="entry name" value="HECT_dom"/>
</dbReference>
<evidence type="ECO:0000256" key="2">
    <source>
        <dbReference type="ARBA" id="ARBA00022786"/>
    </source>
</evidence>
<dbReference type="Gene3D" id="3.30.2410.10">
    <property type="entry name" value="Hect, E3 ligase catalytic domain"/>
    <property type="match status" value="1"/>
</dbReference>
<dbReference type="SUPFAM" id="SSF56204">
    <property type="entry name" value="Hect, E3 ligase catalytic domain"/>
    <property type="match status" value="1"/>
</dbReference>
<proteinExistence type="predicted"/>
<dbReference type="Proteomes" id="UP000465112">
    <property type="component" value="Chromosome 14"/>
</dbReference>
<dbReference type="EMBL" id="VHII01000014">
    <property type="protein sequence ID" value="KAF1380653.1"/>
    <property type="molecule type" value="Genomic_DNA"/>
</dbReference>
<evidence type="ECO:0000313" key="6">
    <source>
        <dbReference type="EMBL" id="KAF1380653.1"/>
    </source>
</evidence>
<keyword evidence="2 3" id="KW-0833">Ubl conjugation pathway</keyword>
<dbReference type="AlphaFoldDB" id="A0A6A5EX12"/>
<gene>
    <name evidence="6" type="ORF">PFLUV_G00166110</name>
</gene>
<dbReference type="InterPro" id="IPR035983">
    <property type="entry name" value="Hect_E3_ubiquitin_ligase"/>
</dbReference>
<accession>A0A6A5EX12</accession>
<dbReference type="PROSITE" id="PS50237">
    <property type="entry name" value="HECT"/>
    <property type="match status" value="1"/>
</dbReference>
<keyword evidence="7" id="KW-1185">Reference proteome</keyword>
<feature type="region of interest" description="Disordered" evidence="4">
    <location>
        <begin position="1"/>
        <end position="22"/>
    </location>
</feature>
<dbReference type="GO" id="GO:0004842">
    <property type="term" value="F:ubiquitin-protein transferase activity"/>
    <property type="evidence" value="ECO:0007669"/>
    <property type="project" value="InterPro"/>
</dbReference>
<feature type="domain" description="HECT" evidence="5">
    <location>
        <begin position="103"/>
        <end position="176"/>
    </location>
</feature>
<comment type="caution">
    <text evidence="6">The sequence shown here is derived from an EMBL/GenBank/DDBJ whole genome shotgun (WGS) entry which is preliminary data.</text>
</comment>
<name>A0A6A5EX12_PERFL</name>
<feature type="active site" description="Glycyl thioester intermediate" evidence="3">
    <location>
        <position position="144"/>
    </location>
</feature>
<dbReference type="Pfam" id="PF00632">
    <property type="entry name" value="HECT"/>
    <property type="match status" value="1"/>
</dbReference>
<evidence type="ECO:0000256" key="3">
    <source>
        <dbReference type="PROSITE-ProRule" id="PRU00104"/>
    </source>
</evidence>
<keyword evidence="1" id="KW-0808">Transferase</keyword>
<reference evidence="6 7" key="1">
    <citation type="submission" date="2019-06" db="EMBL/GenBank/DDBJ databases">
        <title>A chromosome-scale genome assembly of the European perch, Perca fluviatilis.</title>
        <authorList>
            <person name="Roques C."/>
            <person name="Zahm M."/>
            <person name="Cabau C."/>
            <person name="Klopp C."/>
            <person name="Bouchez O."/>
            <person name="Donnadieu C."/>
            <person name="Kuhl H."/>
            <person name="Gislard M."/>
            <person name="Guendouz S."/>
            <person name="Journot L."/>
            <person name="Haffray P."/>
            <person name="Bestin A."/>
            <person name="Morvezen R."/>
            <person name="Feron R."/>
            <person name="Wen M."/>
            <person name="Jouanno E."/>
            <person name="Herpin A."/>
            <person name="Schartl M."/>
            <person name="Postlethwait J."/>
            <person name="Schaerlinger B."/>
            <person name="Chardard D."/>
            <person name="Lecocq T."/>
            <person name="Poncet C."/>
            <person name="Jaffrelo L."/>
            <person name="Lampietro C."/>
            <person name="Guiguen Y."/>
        </authorList>
    </citation>
    <scope>NUCLEOTIDE SEQUENCE [LARGE SCALE GENOMIC DNA]</scope>
    <source>
        <tissue evidence="6">Blood</tissue>
    </source>
</reference>
<evidence type="ECO:0000256" key="4">
    <source>
        <dbReference type="SAM" id="MobiDB-lite"/>
    </source>
</evidence>
<organism evidence="6 7">
    <name type="scientific">Perca fluviatilis</name>
    <name type="common">European perch</name>
    <dbReference type="NCBI Taxonomy" id="8168"/>
    <lineage>
        <taxon>Eukaryota</taxon>
        <taxon>Metazoa</taxon>
        <taxon>Chordata</taxon>
        <taxon>Craniata</taxon>
        <taxon>Vertebrata</taxon>
        <taxon>Euteleostomi</taxon>
        <taxon>Actinopterygii</taxon>
        <taxon>Neopterygii</taxon>
        <taxon>Teleostei</taxon>
        <taxon>Neoteleostei</taxon>
        <taxon>Acanthomorphata</taxon>
        <taxon>Eupercaria</taxon>
        <taxon>Perciformes</taxon>
        <taxon>Percoidei</taxon>
        <taxon>Percidae</taxon>
        <taxon>Percinae</taxon>
        <taxon>Perca</taxon>
    </lineage>
</organism>
<evidence type="ECO:0000259" key="5">
    <source>
        <dbReference type="PROSITE" id="PS50237"/>
    </source>
</evidence>
<protein>
    <recommendedName>
        <fullName evidence="5">HECT domain-containing protein</fullName>
    </recommendedName>
</protein>
<evidence type="ECO:0000256" key="1">
    <source>
        <dbReference type="ARBA" id="ARBA00022679"/>
    </source>
</evidence>